<keyword evidence="1" id="KW-0812">Transmembrane</keyword>
<dbReference type="NCBIfam" id="TIGR00254">
    <property type="entry name" value="GGDEF"/>
    <property type="match status" value="1"/>
</dbReference>
<keyword evidence="1" id="KW-0472">Membrane</keyword>
<evidence type="ECO:0000313" key="3">
    <source>
        <dbReference type="EMBL" id="GIJ69623.1"/>
    </source>
</evidence>
<accession>A0A8J3ZWW9</accession>
<keyword evidence="1" id="KW-1133">Transmembrane helix</keyword>
<dbReference type="InterPro" id="IPR000160">
    <property type="entry name" value="GGDEF_dom"/>
</dbReference>
<feature type="transmembrane region" description="Helical" evidence="1">
    <location>
        <begin position="217"/>
        <end position="238"/>
    </location>
</feature>
<feature type="transmembrane region" description="Helical" evidence="1">
    <location>
        <begin position="283"/>
        <end position="301"/>
    </location>
</feature>
<dbReference type="InterPro" id="IPR050469">
    <property type="entry name" value="Diguanylate_Cyclase"/>
</dbReference>
<dbReference type="RefSeq" id="WP_203929550.1">
    <property type="nucleotide sequence ID" value="NZ_BOPH01000066.1"/>
</dbReference>
<feature type="transmembrane region" description="Helical" evidence="1">
    <location>
        <begin position="191"/>
        <end position="211"/>
    </location>
</feature>
<evidence type="ECO:0000256" key="1">
    <source>
        <dbReference type="SAM" id="Phobius"/>
    </source>
</evidence>
<feature type="transmembrane region" description="Helical" evidence="1">
    <location>
        <begin position="259"/>
        <end position="277"/>
    </location>
</feature>
<sequence length="487" mass="52562">MSLPRNLWMYWLAFGAAAIGGYFLLPQNTGPANVYYNTVAVLTPVLIVVGIRLHRPAKARLWYLLAAGQGIWAVGDIVYGVNRFVLDRNPWPSESDAVYVLGYPVMAAALLVLIRGRTTGRDRAGLIDASIIATGLTLLVWVFIMRETMAADDTVLGRLTSMAYPIGDVALLALLARLVIAPGARTGSYRLLVSSLLVLLVVDILYTYVTIVGVYEGGLIDLGWLSSYVLCAASALHPSMRSLSETAPERAERLTARRAILLTATTLLAPVILIEQGLVADDIAWEAVSACAIILFLLVLARMFGLVSQVQDQAEQLDALAHNDALTGVPNRRAWDLELARRMANARRAGTEIVVAILDLDHFKRFNDRYGHQAGDRLLKEAAAAWRAQLRDTDLLARYGGEEFGVCITGMSATAAARLLERVLAATPLGQTFSGGVAAWTGDEAPERLVARADAALYEAKNAGRARVMVHDGRSVSAPVGFEVPAG</sequence>
<reference evidence="3" key="1">
    <citation type="submission" date="2021-01" db="EMBL/GenBank/DDBJ databases">
        <title>Whole genome shotgun sequence of Virgisporangium ochraceum NBRC 16418.</title>
        <authorList>
            <person name="Komaki H."/>
            <person name="Tamura T."/>
        </authorList>
    </citation>
    <scope>NUCLEOTIDE SEQUENCE</scope>
    <source>
        <strain evidence="3">NBRC 16418</strain>
    </source>
</reference>
<feature type="transmembrane region" description="Helical" evidence="1">
    <location>
        <begin position="36"/>
        <end position="54"/>
    </location>
</feature>
<dbReference type="Proteomes" id="UP000635606">
    <property type="component" value="Unassembled WGS sequence"/>
</dbReference>
<feature type="domain" description="GGDEF" evidence="2">
    <location>
        <begin position="351"/>
        <end position="473"/>
    </location>
</feature>
<organism evidence="3 4">
    <name type="scientific">Virgisporangium ochraceum</name>
    <dbReference type="NCBI Taxonomy" id="65505"/>
    <lineage>
        <taxon>Bacteria</taxon>
        <taxon>Bacillati</taxon>
        <taxon>Actinomycetota</taxon>
        <taxon>Actinomycetes</taxon>
        <taxon>Micromonosporales</taxon>
        <taxon>Micromonosporaceae</taxon>
        <taxon>Virgisporangium</taxon>
    </lineage>
</organism>
<evidence type="ECO:0000259" key="2">
    <source>
        <dbReference type="PROSITE" id="PS50887"/>
    </source>
</evidence>
<dbReference type="PANTHER" id="PTHR45138">
    <property type="entry name" value="REGULATORY COMPONENTS OF SENSORY TRANSDUCTION SYSTEM"/>
    <property type="match status" value="1"/>
</dbReference>
<protein>
    <recommendedName>
        <fullName evidence="2">GGDEF domain-containing protein</fullName>
    </recommendedName>
</protein>
<dbReference type="GO" id="GO:0005886">
    <property type="term" value="C:plasma membrane"/>
    <property type="evidence" value="ECO:0007669"/>
    <property type="project" value="TreeGrafter"/>
</dbReference>
<dbReference type="GO" id="GO:0043709">
    <property type="term" value="P:cell adhesion involved in single-species biofilm formation"/>
    <property type="evidence" value="ECO:0007669"/>
    <property type="project" value="TreeGrafter"/>
</dbReference>
<dbReference type="InterPro" id="IPR043128">
    <property type="entry name" value="Rev_trsase/Diguanyl_cyclase"/>
</dbReference>
<name>A0A8J3ZWW9_9ACTN</name>
<dbReference type="SUPFAM" id="SSF55073">
    <property type="entry name" value="Nucleotide cyclase"/>
    <property type="match status" value="1"/>
</dbReference>
<dbReference type="EMBL" id="BOPH01000066">
    <property type="protein sequence ID" value="GIJ69623.1"/>
    <property type="molecule type" value="Genomic_DNA"/>
</dbReference>
<dbReference type="GO" id="GO:1902201">
    <property type="term" value="P:negative regulation of bacterial-type flagellum-dependent cell motility"/>
    <property type="evidence" value="ECO:0007669"/>
    <property type="project" value="TreeGrafter"/>
</dbReference>
<dbReference type="PANTHER" id="PTHR45138:SF9">
    <property type="entry name" value="DIGUANYLATE CYCLASE DGCM-RELATED"/>
    <property type="match status" value="1"/>
</dbReference>
<dbReference type="Pfam" id="PF00990">
    <property type="entry name" value="GGDEF"/>
    <property type="match status" value="1"/>
</dbReference>
<gene>
    <name evidence="3" type="ORF">Voc01_045400</name>
</gene>
<dbReference type="InterPro" id="IPR029787">
    <property type="entry name" value="Nucleotide_cyclase"/>
</dbReference>
<feature type="transmembrane region" description="Helical" evidence="1">
    <location>
        <begin position="97"/>
        <end position="114"/>
    </location>
</feature>
<feature type="transmembrane region" description="Helical" evidence="1">
    <location>
        <begin position="7"/>
        <end position="24"/>
    </location>
</feature>
<comment type="caution">
    <text evidence="3">The sequence shown here is derived from an EMBL/GenBank/DDBJ whole genome shotgun (WGS) entry which is preliminary data.</text>
</comment>
<feature type="transmembrane region" description="Helical" evidence="1">
    <location>
        <begin position="61"/>
        <end position="85"/>
    </location>
</feature>
<dbReference type="AlphaFoldDB" id="A0A8J3ZWW9"/>
<keyword evidence="4" id="KW-1185">Reference proteome</keyword>
<dbReference type="SMART" id="SM00267">
    <property type="entry name" value="GGDEF"/>
    <property type="match status" value="1"/>
</dbReference>
<proteinExistence type="predicted"/>
<feature type="transmembrane region" description="Helical" evidence="1">
    <location>
        <begin position="126"/>
        <end position="144"/>
    </location>
</feature>
<dbReference type="CDD" id="cd01949">
    <property type="entry name" value="GGDEF"/>
    <property type="match status" value="1"/>
</dbReference>
<dbReference type="PROSITE" id="PS50887">
    <property type="entry name" value="GGDEF"/>
    <property type="match status" value="1"/>
</dbReference>
<dbReference type="Gene3D" id="3.30.70.270">
    <property type="match status" value="1"/>
</dbReference>
<dbReference type="GO" id="GO:0052621">
    <property type="term" value="F:diguanylate cyclase activity"/>
    <property type="evidence" value="ECO:0007669"/>
    <property type="project" value="TreeGrafter"/>
</dbReference>
<evidence type="ECO:0000313" key="4">
    <source>
        <dbReference type="Proteomes" id="UP000635606"/>
    </source>
</evidence>
<dbReference type="FunFam" id="3.30.70.270:FF:000001">
    <property type="entry name" value="Diguanylate cyclase domain protein"/>
    <property type="match status" value="1"/>
</dbReference>
<feature type="transmembrane region" description="Helical" evidence="1">
    <location>
        <begin position="164"/>
        <end position="184"/>
    </location>
</feature>